<feature type="region of interest" description="Disordered" evidence="1">
    <location>
        <begin position="24"/>
        <end position="101"/>
    </location>
</feature>
<name>A0ABR4JUL8_9EURO</name>
<evidence type="ECO:0000313" key="2">
    <source>
        <dbReference type="EMBL" id="KAL2843730.1"/>
    </source>
</evidence>
<gene>
    <name evidence="2" type="ORF">BJY01DRAFT_215453</name>
</gene>
<evidence type="ECO:0000313" key="3">
    <source>
        <dbReference type="Proteomes" id="UP001610446"/>
    </source>
</evidence>
<dbReference type="PANTHER" id="PTHR38887">
    <property type="entry name" value="CHROMOSOME 21, WHOLE GENOME SHOTGUN SEQUENCE"/>
    <property type="match status" value="1"/>
</dbReference>
<feature type="compositionally biased region" description="Polar residues" evidence="1">
    <location>
        <begin position="346"/>
        <end position="358"/>
    </location>
</feature>
<organism evidence="2 3">
    <name type="scientific">Aspergillus pseudoustus</name>
    <dbReference type="NCBI Taxonomy" id="1810923"/>
    <lineage>
        <taxon>Eukaryota</taxon>
        <taxon>Fungi</taxon>
        <taxon>Dikarya</taxon>
        <taxon>Ascomycota</taxon>
        <taxon>Pezizomycotina</taxon>
        <taxon>Eurotiomycetes</taxon>
        <taxon>Eurotiomycetidae</taxon>
        <taxon>Eurotiales</taxon>
        <taxon>Aspergillaceae</taxon>
        <taxon>Aspergillus</taxon>
        <taxon>Aspergillus subgen. Nidulantes</taxon>
    </lineage>
</organism>
<accession>A0ABR4JUL8</accession>
<sequence length="537" mass="59154">MRSESLGSKAVRGLAAGIGLASEAYKANKREKEGKGVNGPSEQTTGVERLADTHLEEEWNLDEAQDELHAQQEAQNQDHRNQNQEQEQHSDTNDPEEESKEYTVEAFLRNVQRAPPPYTADPSISPKLVYPVILPQRRPKSNKRGFIRAYAPDLEQFGIDQQMFLDFIETSNKACQATPWLYALNLASIGTIWLPSALSFIVSTMIQLGTEAAIMAEERRKTNSFFDKINAEFFRPRGLFCLVMTWQPESASTFCRFDLNTAISSAVEHGGPGMLNKLKHTFKSSNGATQGNIAFPQTAPLIFPELDALAATGSDSQVKKLSRKDFVTDYFDRRGQARFRYENPDSGLNLSPKPSFTSRYADPSHPASSGDLLGLVTGGHLTQDKLPRRRPPLSTPVHNGRFANIPGGNIGLRNIPGGGIIRAIAERTGALPAQGQRRDEYGSGYEHGYEHGYGRNGYSEYAYHDGTPAAPYAEQTGVRGRDASLVGRASQFKREGPLANGVIGGVKKLLESNVVYLMIVNMPSAEEMAAAREMMAR</sequence>
<comment type="caution">
    <text evidence="2">The sequence shown here is derived from an EMBL/GenBank/DDBJ whole genome shotgun (WGS) entry which is preliminary data.</text>
</comment>
<dbReference type="Proteomes" id="UP001610446">
    <property type="component" value="Unassembled WGS sequence"/>
</dbReference>
<dbReference type="InterPro" id="IPR053221">
    <property type="entry name" value="Burnettramic_acid_biosynth"/>
</dbReference>
<feature type="compositionally biased region" description="Basic and acidic residues" evidence="1">
    <location>
        <begin position="66"/>
        <end position="92"/>
    </location>
</feature>
<keyword evidence="3" id="KW-1185">Reference proteome</keyword>
<reference evidence="2 3" key="1">
    <citation type="submission" date="2024-07" db="EMBL/GenBank/DDBJ databases">
        <title>Section-level genome sequencing and comparative genomics of Aspergillus sections Usti and Cavernicolus.</title>
        <authorList>
            <consortium name="Lawrence Berkeley National Laboratory"/>
            <person name="Nybo J.L."/>
            <person name="Vesth T.C."/>
            <person name="Theobald S."/>
            <person name="Frisvad J.C."/>
            <person name="Larsen T.O."/>
            <person name="Kjaerboelling I."/>
            <person name="Rothschild-Mancinelli K."/>
            <person name="Lyhne E.K."/>
            <person name="Kogle M.E."/>
            <person name="Barry K."/>
            <person name="Clum A."/>
            <person name="Na H."/>
            <person name="Ledsgaard L."/>
            <person name="Lin J."/>
            <person name="Lipzen A."/>
            <person name="Kuo A."/>
            <person name="Riley R."/>
            <person name="Mondo S."/>
            <person name="Labutti K."/>
            <person name="Haridas S."/>
            <person name="Pangalinan J."/>
            <person name="Salamov A.A."/>
            <person name="Simmons B.A."/>
            <person name="Magnuson J.K."/>
            <person name="Chen J."/>
            <person name="Drula E."/>
            <person name="Henrissat B."/>
            <person name="Wiebenga A."/>
            <person name="Lubbers R.J."/>
            <person name="Gomes A.C."/>
            <person name="Makela M.R."/>
            <person name="Stajich J."/>
            <person name="Grigoriev I.V."/>
            <person name="Mortensen U.H."/>
            <person name="De Vries R.P."/>
            <person name="Baker S.E."/>
            <person name="Andersen M.R."/>
        </authorList>
    </citation>
    <scope>NUCLEOTIDE SEQUENCE [LARGE SCALE GENOMIC DNA]</scope>
    <source>
        <strain evidence="2 3">CBS 123904</strain>
    </source>
</reference>
<dbReference type="PANTHER" id="PTHR38887:SF1">
    <property type="entry name" value="RAS MODIFICATION PROTEIN ERF4"/>
    <property type="match status" value="1"/>
</dbReference>
<evidence type="ECO:0000256" key="1">
    <source>
        <dbReference type="SAM" id="MobiDB-lite"/>
    </source>
</evidence>
<dbReference type="EMBL" id="JBFXLU010000087">
    <property type="protein sequence ID" value="KAL2843730.1"/>
    <property type="molecule type" value="Genomic_DNA"/>
</dbReference>
<feature type="compositionally biased region" description="Basic and acidic residues" evidence="1">
    <location>
        <begin position="26"/>
        <end position="35"/>
    </location>
</feature>
<protein>
    <submittedName>
        <fullName evidence="2">Uncharacterized protein</fullName>
    </submittedName>
</protein>
<proteinExistence type="predicted"/>
<feature type="region of interest" description="Disordered" evidence="1">
    <location>
        <begin position="342"/>
        <end position="371"/>
    </location>
</feature>